<proteinExistence type="predicted"/>
<evidence type="ECO:0000313" key="1">
    <source>
        <dbReference type="EMBL" id="QHT16803.1"/>
    </source>
</evidence>
<dbReference type="AlphaFoldDB" id="A0A6C0DJR9"/>
<organism evidence="1">
    <name type="scientific">viral metagenome</name>
    <dbReference type="NCBI Taxonomy" id="1070528"/>
    <lineage>
        <taxon>unclassified sequences</taxon>
        <taxon>metagenomes</taxon>
        <taxon>organismal metagenomes</taxon>
    </lineage>
</organism>
<reference evidence="1" key="1">
    <citation type="journal article" date="2020" name="Nature">
        <title>Giant virus diversity and host interactions through global metagenomics.</title>
        <authorList>
            <person name="Schulz F."/>
            <person name="Roux S."/>
            <person name="Paez-Espino D."/>
            <person name="Jungbluth S."/>
            <person name="Walsh D.A."/>
            <person name="Denef V.J."/>
            <person name="McMahon K.D."/>
            <person name="Konstantinidis K.T."/>
            <person name="Eloe-Fadrosh E.A."/>
            <person name="Kyrpides N.C."/>
            <person name="Woyke T."/>
        </authorList>
    </citation>
    <scope>NUCLEOTIDE SEQUENCE</scope>
    <source>
        <strain evidence="1">GVMAG-M-3300023174-189</strain>
    </source>
</reference>
<accession>A0A6C0DJR9</accession>
<dbReference type="EMBL" id="MN739626">
    <property type="protein sequence ID" value="QHT16803.1"/>
    <property type="molecule type" value="Genomic_DNA"/>
</dbReference>
<protein>
    <submittedName>
        <fullName evidence="1">Uncharacterized protein</fullName>
    </submittedName>
</protein>
<name>A0A6C0DJR9_9ZZZZ</name>
<sequence length="50" mass="6201">MEMVHLQNSHPIVLHPIHMVIYMLERFYMFVRLPQMVQFQQLQVMEIMEI</sequence>